<organism evidence="2 4">
    <name type="scientific">Bacillus canaveralius</name>
    <dbReference type="NCBI Taxonomy" id="1403243"/>
    <lineage>
        <taxon>Bacteria</taxon>
        <taxon>Bacillati</taxon>
        <taxon>Bacillota</taxon>
        <taxon>Bacilli</taxon>
        <taxon>Bacillales</taxon>
        <taxon>Bacillaceae</taxon>
        <taxon>Bacillus</taxon>
    </lineage>
</organism>
<reference evidence="2 4" key="1">
    <citation type="submission" date="2017-11" db="EMBL/GenBank/DDBJ databases">
        <title>Comparitive Functional Genomics of Dry Heat Resistant strains isolated from the Viking Spacecraft.</title>
        <authorList>
            <person name="Seuylemezian A."/>
            <person name="Cooper K."/>
            <person name="Vaishampayan P."/>
        </authorList>
    </citation>
    <scope>NUCLEOTIDE SEQUENCE [LARGE SCALE GENOMIC DNA]</scope>
    <source>
        <strain evidence="2 4">M4.6</strain>
    </source>
</reference>
<dbReference type="EMBL" id="PGVD01000028">
    <property type="protein sequence ID" value="PLR96977.1"/>
    <property type="molecule type" value="Genomic_DNA"/>
</dbReference>
<dbReference type="AlphaFoldDB" id="A0A2N5GMD9"/>
<feature type="region of interest" description="Disordered" evidence="1">
    <location>
        <begin position="20"/>
        <end position="44"/>
    </location>
</feature>
<sequence>MKKFIYPMLLSSIIISGCASNDSGSEHPEENLREQEHNHAEQEQPKLEYVIGSNDWSAIMDYTDSKEILEAYQFAVEHPEVLNYMPCYCGCYEEDGHTSNTNCFVDSVDGDIAKLDTMGFG</sequence>
<evidence type="ECO:0000313" key="5">
    <source>
        <dbReference type="Proteomes" id="UP000235114"/>
    </source>
</evidence>
<dbReference type="EMBL" id="PGVA01000024">
    <property type="protein sequence ID" value="PLR83019.1"/>
    <property type="molecule type" value="Genomic_DNA"/>
</dbReference>
<accession>A0A2N5GMD9</accession>
<keyword evidence="5" id="KW-1185">Reference proteome</keyword>
<evidence type="ECO:0000313" key="2">
    <source>
        <dbReference type="EMBL" id="PLR83019.1"/>
    </source>
</evidence>
<evidence type="ECO:0000313" key="4">
    <source>
        <dbReference type="Proteomes" id="UP000234951"/>
    </source>
</evidence>
<dbReference type="InterPro" id="IPR025673">
    <property type="entry name" value="PCYCGC"/>
</dbReference>
<protein>
    <submittedName>
        <fullName evidence="2">Uncharacterized protein</fullName>
    </submittedName>
</protein>
<reference evidence="3 5" key="2">
    <citation type="submission" date="2017-12" db="EMBL/GenBank/DDBJ databases">
        <title>Comparative Functional Genomics of Dry Heat Resistant strains isolated from the Viking Spacecraft.</title>
        <authorList>
            <person name="Seuylemezian A."/>
            <person name="Cooper K."/>
            <person name="Vaishampayan P."/>
        </authorList>
    </citation>
    <scope>NUCLEOTIDE SEQUENCE [LARGE SCALE GENOMIC DNA]</scope>
    <source>
        <strain evidence="3 5">ATCC 29669</strain>
    </source>
</reference>
<dbReference type="Proteomes" id="UP000234951">
    <property type="component" value="Unassembled WGS sequence"/>
</dbReference>
<dbReference type="PROSITE" id="PS51257">
    <property type="entry name" value="PROKAR_LIPOPROTEIN"/>
    <property type="match status" value="1"/>
</dbReference>
<dbReference type="OrthoDB" id="2654667at2"/>
<proteinExistence type="predicted"/>
<name>A0A2N5GMD9_9BACI</name>
<dbReference type="Proteomes" id="UP000235114">
    <property type="component" value="Unassembled WGS sequence"/>
</dbReference>
<evidence type="ECO:0000256" key="1">
    <source>
        <dbReference type="SAM" id="MobiDB-lite"/>
    </source>
</evidence>
<evidence type="ECO:0000313" key="3">
    <source>
        <dbReference type="EMBL" id="PLR96977.1"/>
    </source>
</evidence>
<comment type="caution">
    <text evidence="2">The sequence shown here is derived from an EMBL/GenBank/DDBJ whole genome shotgun (WGS) entry which is preliminary data.</text>
</comment>
<feature type="compositionally biased region" description="Basic and acidic residues" evidence="1">
    <location>
        <begin position="24"/>
        <end position="44"/>
    </location>
</feature>
<gene>
    <name evidence="2" type="ORF">CU635_11150</name>
    <name evidence="3" type="ORF">CVD25_10050</name>
</gene>
<dbReference type="Pfam" id="PF13798">
    <property type="entry name" value="PCYCGC"/>
    <property type="match status" value="1"/>
</dbReference>